<keyword evidence="10" id="KW-0645">Protease</keyword>
<keyword evidence="10" id="KW-0472">Membrane</keyword>
<dbReference type="Gene3D" id="3.40.50.620">
    <property type="entry name" value="HUPs"/>
    <property type="match status" value="2"/>
</dbReference>
<dbReference type="GO" id="GO:0005886">
    <property type="term" value="C:plasma membrane"/>
    <property type="evidence" value="ECO:0007669"/>
    <property type="project" value="UniProtKB-SubCell"/>
</dbReference>
<dbReference type="GO" id="GO:0002161">
    <property type="term" value="F:aminoacyl-tRNA deacylase activity"/>
    <property type="evidence" value="ECO:0007669"/>
    <property type="project" value="InterPro"/>
</dbReference>
<dbReference type="EC" id="3.4.23.36" evidence="10"/>
<dbReference type="GO" id="GO:0006428">
    <property type="term" value="P:isoleucyl-tRNA aminoacylation"/>
    <property type="evidence" value="ECO:0007669"/>
    <property type="project" value="InterPro"/>
</dbReference>
<evidence type="ECO:0000256" key="2">
    <source>
        <dbReference type="ARBA" id="ARBA00022490"/>
    </source>
</evidence>
<keyword evidence="10" id="KW-1133">Transmembrane helix</keyword>
<dbReference type="Pfam" id="PF01252">
    <property type="entry name" value="Peptidase_A8"/>
    <property type="match status" value="1"/>
</dbReference>
<dbReference type="UniPathway" id="UPA00665"/>
<dbReference type="NCBIfam" id="TIGR00077">
    <property type="entry name" value="lspA"/>
    <property type="match status" value="1"/>
</dbReference>
<keyword evidence="14" id="KW-1185">Reference proteome</keyword>
<dbReference type="PRINTS" id="PR00984">
    <property type="entry name" value="TRNASYNTHILE"/>
</dbReference>
<name>A0A1E3H5L8_9HYPH</name>
<dbReference type="GO" id="GO:0006508">
    <property type="term" value="P:proteolysis"/>
    <property type="evidence" value="ECO:0007669"/>
    <property type="project" value="UniProtKB-KW"/>
</dbReference>
<evidence type="ECO:0000256" key="10">
    <source>
        <dbReference type="HAMAP-Rule" id="MF_00161"/>
    </source>
</evidence>
<feature type="transmembrane region" description="Helical" evidence="10">
    <location>
        <begin position="970"/>
        <end position="987"/>
    </location>
</feature>
<evidence type="ECO:0000256" key="6">
    <source>
        <dbReference type="ARBA" id="ARBA00022917"/>
    </source>
</evidence>
<evidence type="ECO:0000313" key="14">
    <source>
        <dbReference type="Proteomes" id="UP000094622"/>
    </source>
</evidence>
<evidence type="ECO:0000256" key="11">
    <source>
        <dbReference type="SAM" id="MobiDB-lite"/>
    </source>
</evidence>
<dbReference type="SUPFAM" id="SSF52374">
    <property type="entry name" value="Nucleotidylyl transferase"/>
    <property type="match status" value="1"/>
</dbReference>
<sequence>MPVVEFRRECRDFATHWVGVQREEFKRLGIEGDWDNPYLTMNFEAEAFIARELMQFSMSGQLYRGSKPVMWSVVEKTALAEAEIEYHDYQSDMIWVKFPVVESRFKVVPMDIAPAATDEAAPPVSVVIWTTTPWTIPGNRAISFSRRISYGLYEVTEENLPDENWVRKGDRFILADNLAAEVFKQARVTTFQRLRDVGPDELAGMSCAHPYRDLGLGGYQFDVPLLDGDHVTDDTGTGFVHTAPGHGTDDFEVWMDKARDLESRGIDTAIPFTVADDGFYTKDAPGFDGHQVITFKGDKGTANKANIEKLKEAGALIGLGRMKHQYPHSWRSKKPIIFRNTPQWFVYMDRDIDGASADTLRTRALKAIDDTRFVPAAGQRRLRSMIENRPDWVLSRQRAWGVPITVFIHRDTAEILRDEAVNARIFEAFKVEGADAWYKDGAKARFLEGLYSPDDYVKVDDILDVWFDSGSTHAFVLDRREDLAPKRKGLGGDDYVLYLEGSDQHRGWFHSSLLESCGTRGHAPYDAVLTHGFTMAEDGRKMSKSLGNQVFPQDVIKKFGADILRLWVASTDYWEDQRLGPEILQTNVDAYRKLRNTLRWMLGTLAHDTGEEVAHADMPELERLMLHRLAEIDAVVREAYPAFDYKRVFYAVFNFMTIDLSAFYFASARMRSTATRPPRSAPGVALCRRQAVRQHRPLAGADAALHHGRELVVAPRRGGRLGPRAGVPGRAGRMAGSGARREVGEDPQGPPRGHRRPRGRAPREADRLVAGSGPGRPCHRSGAVFGGLERRLRRHLHRQPDHRDRHGRPGRGLHPRRGSRRGRGAGESRRSQVRPLVEGSARGRQRSGLSGPDVARCAGDARVRRGKGGLMAALPPSSGRSPLRLGLGLALAGLVADQASKLWILDHPLIATGTRLVITSFMDFVLVWNQGISYGLFQQEADIGRWLLIAVSLAAIAFLGRWLWKTPSMLAATGLGLILGGAVGNTIDRVVYGAVVDFVHWHAFGYSWYVFNLADAWIVAGVAALLYDSAFGGHEDAAKAG</sequence>
<evidence type="ECO:0000256" key="7">
    <source>
        <dbReference type="ARBA" id="ARBA00023146"/>
    </source>
</evidence>
<proteinExistence type="inferred from homology"/>
<evidence type="ECO:0000256" key="5">
    <source>
        <dbReference type="ARBA" id="ARBA00022840"/>
    </source>
</evidence>
<comment type="caution">
    <text evidence="13">The sequence shown here is derived from an EMBL/GenBank/DDBJ whole genome shotgun (WGS) entry which is preliminary data.</text>
</comment>
<dbReference type="PANTHER" id="PTHR42765:SF1">
    <property type="entry name" value="ISOLEUCINE--TRNA LIGASE, MITOCHONDRIAL"/>
    <property type="match status" value="1"/>
</dbReference>
<comment type="catalytic activity">
    <reaction evidence="9">
        <text>tRNA(Ile) + L-isoleucine + ATP = L-isoleucyl-tRNA(Ile) + AMP + diphosphate</text>
        <dbReference type="Rhea" id="RHEA:11060"/>
        <dbReference type="Rhea" id="RHEA-COMP:9666"/>
        <dbReference type="Rhea" id="RHEA-COMP:9695"/>
        <dbReference type="ChEBI" id="CHEBI:30616"/>
        <dbReference type="ChEBI" id="CHEBI:33019"/>
        <dbReference type="ChEBI" id="CHEBI:58045"/>
        <dbReference type="ChEBI" id="CHEBI:78442"/>
        <dbReference type="ChEBI" id="CHEBI:78528"/>
        <dbReference type="ChEBI" id="CHEBI:456215"/>
        <dbReference type="EC" id="6.1.1.5"/>
    </reaction>
</comment>
<keyword evidence="10" id="KW-1003">Cell membrane</keyword>
<organism evidence="13 14">
    <name type="scientific">Methylobrevis pamukkalensis</name>
    <dbReference type="NCBI Taxonomy" id="1439726"/>
    <lineage>
        <taxon>Bacteria</taxon>
        <taxon>Pseudomonadati</taxon>
        <taxon>Pseudomonadota</taxon>
        <taxon>Alphaproteobacteria</taxon>
        <taxon>Hyphomicrobiales</taxon>
        <taxon>Pleomorphomonadaceae</taxon>
        <taxon>Methylobrevis</taxon>
    </lineage>
</organism>
<gene>
    <name evidence="13" type="primary">ileS</name>
    <name evidence="10" type="synonym">lspA</name>
    <name evidence="13" type="ORF">A6302_01024</name>
</gene>
<evidence type="ECO:0000256" key="9">
    <source>
        <dbReference type="ARBA" id="ARBA00048359"/>
    </source>
</evidence>
<dbReference type="InterPro" id="IPR014729">
    <property type="entry name" value="Rossmann-like_a/b/a_fold"/>
</dbReference>
<feature type="region of interest" description="Disordered" evidence="11">
    <location>
        <begin position="715"/>
        <end position="858"/>
    </location>
</feature>
<evidence type="ECO:0000259" key="12">
    <source>
        <dbReference type="Pfam" id="PF00133"/>
    </source>
</evidence>
<dbReference type="InterPro" id="IPR050081">
    <property type="entry name" value="Ile-tRNA_ligase"/>
</dbReference>
<keyword evidence="2" id="KW-0963">Cytoplasm</keyword>
<evidence type="ECO:0000256" key="1">
    <source>
        <dbReference type="ARBA" id="ARBA00006887"/>
    </source>
</evidence>
<dbReference type="Proteomes" id="UP000094622">
    <property type="component" value="Unassembled WGS sequence"/>
</dbReference>
<dbReference type="Gene3D" id="1.10.730.20">
    <property type="match status" value="1"/>
</dbReference>
<dbReference type="InterPro" id="IPR009008">
    <property type="entry name" value="Val/Leu/Ile-tRNA-synth_edit"/>
</dbReference>
<dbReference type="Pfam" id="PF00133">
    <property type="entry name" value="tRNA-synt_1"/>
    <property type="match status" value="1"/>
</dbReference>
<dbReference type="HAMAP" id="MF_00161">
    <property type="entry name" value="LspA"/>
    <property type="match status" value="1"/>
</dbReference>
<dbReference type="InterPro" id="IPR002300">
    <property type="entry name" value="aa-tRNA-synth_Ia"/>
</dbReference>
<evidence type="ECO:0000256" key="8">
    <source>
        <dbReference type="ARBA" id="ARBA00025217"/>
    </source>
</evidence>
<dbReference type="GO" id="GO:0005524">
    <property type="term" value="F:ATP binding"/>
    <property type="evidence" value="ECO:0007669"/>
    <property type="project" value="UniProtKB-KW"/>
</dbReference>
<dbReference type="Gene3D" id="3.90.740.10">
    <property type="entry name" value="Valyl/Leucyl/Isoleucyl-tRNA synthetase, editing domain"/>
    <property type="match status" value="1"/>
</dbReference>
<dbReference type="InterPro" id="IPR002301">
    <property type="entry name" value="Ile-tRNA-ligase"/>
</dbReference>
<accession>A0A1E3H5L8</accession>
<comment type="subcellular location">
    <subcellularLocation>
        <location evidence="10">Cell membrane</location>
        <topology evidence="10">Multi-pass membrane protein</topology>
    </subcellularLocation>
</comment>
<dbReference type="EMBL" id="MCRJ01000017">
    <property type="protein sequence ID" value="ODN71603.1"/>
    <property type="molecule type" value="Genomic_DNA"/>
</dbReference>
<feature type="transmembrane region" description="Helical" evidence="10">
    <location>
        <begin position="943"/>
        <end position="963"/>
    </location>
</feature>
<feature type="transmembrane region" description="Helical" evidence="10">
    <location>
        <begin position="1007"/>
        <end position="1027"/>
    </location>
</feature>
<dbReference type="SUPFAM" id="SSF50677">
    <property type="entry name" value="ValRS/IleRS/LeuRS editing domain"/>
    <property type="match status" value="1"/>
</dbReference>
<protein>
    <recommendedName>
        <fullName evidence="10">Lipoprotein signal peptidase</fullName>
        <ecNumber evidence="10">3.4.23.36</ecNumber>
    </recommendedName>
    <alternativeName>
        <fullName evidence="10">Prolipoprotein signal peptidase</fullName>
    </alternativeName>
    <alternativeName>
        <fullName evidence="10">Signal peptidase II</fullName>
        <shortName evidence="10">SPase II</shortName>
    </alternativeName>
</protein>
<dbReference type="InterPro" id="IPR009080">
    <property type="entry name" value="tRNAsynth_Ia_anticodon-bd"/>
</dbReference>
<dbReference type="GO" id="GO:0005829">
    <property type="term" value="C:cytosol"/>
    <property type="evidence" value="ECO:0007669"/>
    <property type="project" value="TreeGrafter"/>
</dbReference>
<comment type="caution">
    <text evidence="10">Lacks conserved residue(s) required for the propagation of feature annotation.</text>
</comment>
<dbReference type="GO" id="GO:0004822">
    <property type="term" value="F:isoleucine-tRNA ligase activity"/>
    <property type="evidence" value="ECO:0007669"/>
    <property type="project" value="UniProtKB-EC"/>
</dbReference>
<dbReference type="SUPFAM" id="SSF47323">
    <property type="entry name" value="Anticodon-binding domain of a subclass of class I aminoacyl-tRNA synthetases"/>
    <property type="match status" value="1"/>
</dbReference>
<dbReference type="GO" id="GO:0004190">
    <property type="term" value="F:aspartic-type endopeptidase activity"/>
    <property type="evidence" value="ECO:0007669"/>
    <property type="project" value="UniProtKB-UniRule"/>
</dbReference>
<comment type="similarity">
    <text evidence="10">Belongs to the peptidase A8 family.</text>
</comment>
<feature type="domain" description="Aminoacyl-tRNA synthetase class Ia" evidence="12">
    <location>
        <begin position="4"/>
        <end position="578"/>
    </location>
</feature>
<dbReference type="InterPro" id="IPR001872">
    <property type="entry name" value="Peptidase_A8"/>
</dbReference>
<dbReference type="AlphaFoldDB" id="A0A1E3H5L8"/>
<keyword evidence="5" id="KW-0067">ATP-binding</keyword>
<evidence type="ECO:0000256" key="3">
    <source>
        <dbReference type="ARBA" id="ARBA00022598"/>
    </source>
</evidence>
<feature type="compositionally biased region" description="Low complexity" evidence="11">
    <location>
        <begin position="715"/>
        <end position="738"/>
    </location>
</feature>
<keyword evidence="10" id="KW-0812">Transmembrane</keyword>
<comment type="pathway">
    <text evidence="10">Protein modification; lipoprotein biosynthesis (signal peptide cleavage).</text>
</comment>
<keyword evidence="4" id="KW-0547">Nucleotide-binding</keyword>
<evidence type="ECO:0000256" key="4">
    <source>
        <dbReference type="ARBA" id="ARBA00022741"/>
    </source>
</evidence>
<comment type="function">
    <text evidence="8">Catalyzes the attachment of isoleucine to tRNA(Ile). As IleRS can inadvertently accommodate and process structurally similar amino acids such as valine, to avoid such errors it has two additional distinct tRNA(Ile)-dependent editing activities. One activity is designated as 'pretransfer' editing and involves the hydrolysis of activated Val-AMP. The other activity is designated 'posttransfer' editing and involves deacylation of mischarged Val-tRNA(Ile).</text>
</comment>
<comment type="function">
    <text evidence="10">This protein specifically catalyzes the removal of signal peptides from prolipoproteins.</text>
</comment>
<keyword evidence="6" id="KW-0648">Protein biosynthesis</keyword>
<evidence type="ECO:0000313" key="13">
    <source>
        <dbReference type="EMBL" id="ODN71603.1"/>
    </source>
</evidence>
<keyword evidence="7" id="KW-0030">Aminoacyl-tRNA synthetase</keyword>
<keyword evidence="10" id="KW-0064">Aspartyl protease</keyword>
<dbReference type="PATRIC" id="fig|1439726.3.peg.1068"/>
<feature type="compositionally biased region" description="Basic residues" evidence="11">
    <location>
        <begin position="805"/>
        <end position="823"/>
    </location>
</feature>
<dbReference type="PANTHER" id="PTHR42765">
    <property type="entry name" value="SOLEUCYL-TRNA SYNTHETASE"/>
    <property type="match status" value="1"/>
</dbReference>
<reference evidence="13 14" key="1">
    <citation type="submission" date="2016-07" db="EMBL/GenBank/DDBJ databases">
        <title>Draft Genome Sequence of Methylobrevis pamukkalensis PK2.</title>
        <authorList>
            <person name="Vasilenko O.V."/>
            <person name="Doronina N.V."/>
            <person name="Shmareva M.N."/>
            <person name="Tarlachkov S.V."/>
            <person name="Mustakhimov I."/>
            <person name="Trotsenko Y.A."/>
        </authorList>
    </citation>
    <scope>NUCLEOTIDE SEQUENCE [LARGE SCALE GENOMIC DNA]</scope>
    <source>
        <strain evidence="13 14">PK2</strain>
    </source>
</reference>
<comment type="similarity">
    <text evidence="1">Belongs to the class-I aminoacyl-tRNA synthetase family. IleS type 1 subfamily.</text>
</comment>
<feature type="active site" evidence="10">
    <location>
        <position position="997"/>
    </location>
</feature>
<comment type="catalytic activity">
    <reaction evidence="10">
        <text>Release of signal peptides from bacterial membrane prolipoproteins. Hydrolyzes -Xaa-Yaa-Zaa-|-(S,diacylglyceryl)Cys-, in which Xaa is hydrophobic (preferably Leu), and Yaa (Ala or Ser) and Zaa (Gly or Ala) have small, neutral side chains.</text>
        <dbReference type="EC" id="3.4.23.36"/>
    </reaction>
</comment>
<keyword evidence="10" id="KW-0378">Hydrolase</keyword>
<keyword evidence="3 13" id="KW-0436">Ligase</keyword>
<feature type="active site" evidence="10">
    <location>
        <position position="1015"/>
    </location>
</feature>
<dbReference type="FunFam" id="3.90.740.10:FF:000022">
    <property type="entry name" value="Isoleucine--tRNA ligase"/>
    <property type="match status" value="1"/>
</dbReference>